<protein>
    <recommendedName>
        <fullName evidence="3">Bacterial Ig-like domain-containing protein</fullName>
    </recommendedName>
</protein>
<name>E3BQ76_9VIBR</name>
<evidence type="ECO:0000313" key="2">
    <source>
        <dbReference type="Proteomes" id="UP000002943"/>
    </source>
</evidence>
<proteinExistence type="predicted"/>
<dbReference type="AlphaFoldDB" id="E3BQ76"/>
<evidence type="ECO:0000313" key="1">
    <source>
        <dbReference type="EMBL" id="EFP94804.1"/>
    </source>
</evidence>
<evidence type="ECO:0008006" key="3">
    <source>
        <dbReference type="Google" id="ProtNLM"/>
    </source>
</evidence>
<feature type="non-terminal residue" evidence="1">
    <location>
        <position position="1"/>
    </location>
</feature>
<dbReference type="Proteomes" id="UP000002943">
    <property type="component" value="Unassembled WGS sequence"/>
</dbReference>
<dbReference type="RefSeq" id="WP_009603342.1">
    <property type="nucleotide sequence ID" value="NZ_AEIU01000114.1"/>
</dbReference>
<dbReference type="InterPro" id="IPR013783">
    <property type="entry name" value="Ig-like_fold"/>
</dbReference>
<keyword evidence="2" id="KW-1185">Reference proteome</keyword>
<sequence>GFKDKAGNSGAKVTKTYTLKPELTLNKIDGVITQGATLPLSGTYQALASTTLVVTDSKGLQVSEPPTMGKNGIWTYELNLSSIAVGEVKVTVKGNGVPPVKSSFIYDNQAPTLDATNDVSYQLEDDALTVTASFSEPVTKPTVSVLNGLQLTWKTDGDPLKKEWVSEPLSLASHNNVESLSFTFTGFQDKAGNAGAEVTSTDTLTPKLTLDAINGGKNVGITPDAKLALSGTYQFLENITLVVIDSEKEKVNETPTMQSDGNWEYELDLSTIAAGQVTVEIKGTNSAQQTVTKQRKFNAT</sequence>
<dbReference type="EMBL" id="AEIU01000114">
    <property type="protein sequence ID" value="EFP94804.1"/>
    <property type="molecule type" value="Genomic_DNA"/>
</dbReference>
<comment type="caution">
    <text evidence="1">The sequence shown here is derived from an EMBL/GenBank/DDBJ whole genome shotgun (WGS) entry which is preliminary data.</text>
</comment>
<dbReference type="OrthoDB" id="5807000at2"/>
<dbReference type="Gene3D" id="2.60.40.10">
    <property type="entry name" value="Immunoglobulins"/>
    <property type="match status" value="1"/>
</dbReference>
<organism evidence="1 2">
    <name type="scientific">Vibrio caribbeanicus ATCC BAA-2122</name>
    <dbReference type="NCBI Taxonomy" id="796620"/>
    <lineage>
        <taxon>Bacteria</taxon>
        <taxon>Pseudomonadati</taxon>
        <taxon>Pseudomonadota</taxon>
        <taxon>Gammaproteobacteria</taxon>
        <taxon>Vibrionales</taxon>
        <taxon>Vibrionaceae</taxon>
        <taxon>Vibrio</taxon>
    </lineage>
</organism>
<accession>E3BQ76</accession>
<gene>
    <name evidence="1" type="ORF">VIBC2010_05815</name>
</gene>
<reference evidence="1 2" key="1">
    <citation type="journal article" date="2012" name="Int. J. Syst. Evol. Microbiol.">
        <title>Vibrio caribbeanicus sp. nov., isolated from the marine sponge Scleritoderma cyanea.</title>
        <authorList>
            <person name="Hoffmann M."/>
            <person name="Monday S.R."/>
            <person name="Allard M.W."/>
            <person name="Strain E.A."/>
            <person name="Whittaker P."/>
            <person name="Naum M."/>
            <person name="McCarthy P.J."/>
            <person name="Lopez J.V."/>
            <person name="Fischer M."/>
            <person name="Brown E.W."/>
        </authorList>
    </citation>
    <scope>NUCLEOTIDE SEQUENCE [LARGE SCALE GENOMIC DNA]</scope>
    <source>
        <strain evidence="1 2">ATCC BAA-2122</strain>
    </source>
</reference>